<name>A0A225DVH6_9BACT</name>
<evidence type="ECO:0000313" key="3">
    <source>
        <dbReference type="Proteomes" id="UP000214646"/>
    </source>
</evidence>
<evidence type="ECO:0000256" key="1">
    <source>
        <dbReference type="SAM" id="Coils"/>
    </source>
</evidence>
<keyword evidence="1" id="KW-0175">Coiled coil</keyword>
<evidence type="ECO:0000313" key="2">
    <source>
        <dbReference type="EMBL" id="OWK42488.1"/>
    </source>
</evidence>
<proteinExistence type="predicted"/>
<accession>A0A225DVH6</accession>
<organism evidence="2 3">
    <name type="scientific">Fimbriiglobus ruber</name>
    <dbReference type="NCBI Taxonomy" id="1908690"/>
    <lineage>
        <taxon>Bacteria</taxon>
        <taxon>Pseudomonadati</taxon>
        <taxon>Planctomycetota</taxon>
        <taxon>Planctomycetia</taxon>
        <taxon>Gemmatales</taxon>
        <taxon>Gemmataceae</taxon>
        <taxon>Fimbriiglobus</taxon>
    </lineage>
</organism>
<reference evidence="3" key="1">
    <citation type="submission" date="2017-06" db="EMBL/GenBank/DDBJ databases">
        <title>Genome analysis of Fimbriiglobus ruber SP5, the first member of the order Planctomycetales with confirmed chitinolytic capability.</title>
        <authorList>
            <person name="Ravin N.V."/>
            <person name="Rakitin A.L."/>
            <person name="Ivanova A.A."/>
            <person name="Beletsky A.V."/>
            <person name="Kulichevskaya I.S."/>
            <person name="Mardanov A.V."/>
            <person name="Dedysh S.N."/>
        </authorList>
    </citation>
    <scope>NUCLEOTIDE SEQUENCE [LARGE SCALE GENOMIC DNA]</scope>
    <source>
        <strain evidence="3">SP5</strain>
    </source>
</reference>
<comment type="caution">
    <text evidence="2">The sequence shown here is derived from an EMBL/GenBank/DDBJ whole genome shotgun (WGS) entry which is preliminary data.</text>
</comment>
<dbReference type="EMBL" id="NIDE01000005">
    <property type="protein sequence ID" value="OWK42488.1"/>
    <property type="molecule type" value="Genomic_DNA"/>
</dbReference>
<gene>
    <name evidence="2" type="ORF">FRUB_04566</name>
</gene>
<protein>
    <submittedName>
        <fullName evidence="2">Uncharacterized protein</fullName>
    </submittedName>
</protein>
<feature type="coiled-coil region" evidence="1">
    <location>
        <begin position="11"/>
        <end position="38"/>
    </location>
</feature>
<dbReference type="Proteomes" id="UP000214646">
    <property type="component" value="Unassembled WGS sequence"/>
</dbReference>
<sequence length="72" mass="8249">MPMDRETAERLTRVEILLEDTKAEVKVLEEKLEYYDRLALKWGGACMGAVALGAIISGHFDKICEKLWAFFQ</sequence>
<keyword evidence="3" id="KW-1185">Reference proteome</keyword>
<dbReference type="AlphaFoldDB" id="A0A225DVH6"/>